<name>A0A165IEB4_EXIGL</name>
<evidence type="ECO:0000313" key="2">
    <source>
        <dbReference type="EMBL" id="KZV93286.1"/>
    </source>
</evidence>
<accession>A0A165IEB4</accession>
<dbReference type="AlphaFoldDB" id="A0A165IEB4"/>
<dbReference type="InParanoid" id="A0A165IEB4"/>
<feature type="region of interest" description="Disordered" evidence="1">
    <location>
        <begin position="1"/>
        <end position="20"/>
    </location>
</feature>
<organism evidence="2 3">
    <name type="scientific">Exidia glandulosa HHB12029</name>
    <dbReference type="NCBI Taxonomy" id="1314781"/>
    <lineage>
        <taxon>Eukaryota</taxon>
        <taxon>Fungi</taxon>
        <taxon>Dikarya</taxon>
        <taxon>Basidiomycota</taxon>
        <taxon>Agaricomycotina</taxon>
        <taxon>Agaricomycetes</taxon>
        <taxon>Auriculariales</taxon>
        <taxon>Exidiaceae</taxon>
        <taxon>Exidia</taxon>
    </lineage>
</organism>
<keyword evidence="3" id="KW-1185">Reference proteome</keyword>
<gene>
    <name evidence="2" type="ORF">EXIGLDRAFT_768183</name>
</gene>
<dbReference type="Proteomes" id="UP000077266">
    <property type="component" value="Unassembled WGS sequence"/>
</dbReference>
<reference evidence="2 3" key="1">
    <citation type="journal article" date="2016" name="Mol. Biol. Evol.">
        <title>Comparative Genomics of Early-Diverging Mushroom-Forming Fungi Provides Insights into the Origins of Lignocellulose Decay Capabilities.</title>
        <authorList>
            <person name="Nagy L.G."/>
            <person name="Riley R."/>
            <person name="Tritt A."/>
            <person name="Adam C."/>
            <person name="Daum C."/>
            <person name="Floudas D."/>
            <person name="Sun H."/>
            <person name="Yadav J.S."/>
            <person name="Pangilinan J."/>
            <person name="Larsson K.H."/>
            <person name="Matsuura K."/>
            <person name="Barry K."/>
            <person name="Labutti K."/>
            <person name="Kuo R."/>
            <person name="Ohm R.A."/>
            <person name="Bhattacharya S.S."/>
            <person name="Shirouzu T."/>
            <person name="Yoshinaga Y."/>
            <person name="Martin F.M."/>
            <person name="Grigoriev I.V."/>
            <person name="Hibbett D.S."/>
        </authorList>
    </citation>
    <scope>NUCLEOTIDE SEQUENCE [LARGE SCALE GENOMIC DNA]</scope>
    <source>
        <strain evidence="2 3">HHB12029</strain>
    </source>
</reference>
<dbReference type="EMBL" id="KV425992">
    <property type="protein sequence ID" value="KZV93286.1"/>
    <property type="molecule type" value="Genomic_DNA"/>
</dbReference>
<proteinExistence type="predicted"/>
<evidence type="ECO:0000313" key="3">
    <source>
        <dbReference type="Proteomes" id="UP000077266"/>
    </source>
</evidence>
<protein>
    <submittedName>
        <fullName evidence="2">Uncharacterized protein</fullName>
    </submittedName>
</protein>
<sequence length="266" mass="29022">MHAHAQAQRADSHCPPHAERTVPGRRSLVLALVFALAPAPTPAPAPADVHAHAAVVFAQTHMSRADRLLTSRVPPRRLPTSRRCPRAHPAPAPSFRACCRCTTTRSASSPTHYVSEAYSCMCPCLVFADYNHPSTSVVFPGRTPMHPQRPAHSASRVQRCIPAPCTALIRPRVGEGTLELARTLPACPCPAVPPMFYSTYHCDSNGEIIDPSLLPAPAQAHKSLYYCTPSILERGWELSKGHQVYVVHSFCLCTRNGSLLSLYVLR</sequence>
<evidence type="ECO:0000256" key="1">
    <source>
        <dbReference type="SAM" id="MobiDB-lite"/>
    </source>
</evidence>
<feature type="compositionally biased region" description="Basic and acidic residues" evidence="1">
    <location>
        <begin position="10"/>
        <end position="20"/>
    </location>
</feature>